<keyword evidence="4" id="KW-1185">Reference proteome</keyword>
<dbReference type="InterPro" id="IPR012970">
    <property type="entry name" value="Lyase_8_alpha_N"/>
</dbReference>
<reference evidence="3 4" key="1">
    <citation type="journal article" date="2013" name="Genome Announc.">
        <title>Draft Genome Sequence of Arcticibacter svalbardensis Strain MN12-7T, a Member of the Family Sphingobacteriaceae Isolated from an Arctic Soil Sample.</title>
        <authorList>
            <person name="Shivaji S."/>
            <person name="Ara S."/>
            <person name="Prasad S."/>
            <person name="Manasa B.P."/>
            <person name="Begum Z."/>
            <person name="Singh A."/>
            <person name="Kumar Pinnaka A."/>
        </authorList>
    </citation>
    <scope>NUCLEOTIDE SEQUENCE [LARGE SCALE GENOMIC DNA]</scope>
    <source>
        <strain evidence="3 4">MN12-7</strain>
    </source>
</reference>
<organism evidence="3 4">
    <name type="scientific">Arcticibacter svalbardensis MN12-7</name>
    <dbReference type="NCBI Taxonomy" id="1150600"/>
    <lineage>
        <taxon>Bacteria</taxon>
        <taxon>Pseudomonadati</taxon>
        <taxon>Bacteroidota</taxon>
        <taxon>Sphingobacteriia</taxon>
        <taxon>Sphingobacteriales</taxon>
        <taxon>Sphingobacteriaceae</taxon>
        <taxon>Arcticibacter</taxon>
    </lineage>
</organism>
<feature type="active site" evidence="1">
    <location>
        <position position="165"/>
    </location>
</feature>
<evidence type="ECO:0000259" key="2">
    <source>
        <dbReference type="Pfam" id="PF08124"/>
    </source>
</evidence>
<evidence type="ECO:0000256" key="1">
    <source>
        <dbReference type="PIRSR" id="PIRSR638970-1"/>
    </source>
</evidence>
<feature type="active site" evidence="1">
    <location>
        <position position="101"/>
    </location>
</feature>
<dbReference type="InterPro" id="IPR038970">
    <property type="entry name" value="Lyase_8"/>
</dbReference>
<name>R9GR39_9SPHI</name>
<dbReference type="Pfam" id="PF08124">
    <property type="entry name" value="Lyase_8_N"/>
    <property type="match status" value="1"/>
</dbReference>
<accession>R9GR39</accession>
<dbReference type="EMBL" id="AQPN01000096">
    <property type="protein sequence ID" value="EOR94161.1"/>
    <property type="molecule type" value="Genomic_DNA"/>
</dbReference>
<dbReference type="AlphaFoldDB" id="R9GR39"/>
<comment type="caution">
    <text evidence="3">The sequence shown here is derived from an EMBL/GenBank/DDBJ whole genome shotgun (WGS) entry which is preliminary data.</text>
</comment>
<feature type="domain" description="Polysaccharide lyase 8 N-terminal alpha-helical" evidence="2">
    <location>
        <begin position="5"/>
        <end position="203"/>
    </location>
</feature>
<evidence type="ECO:0000313" key="3">
    <source>
        <dbReference type="EMBL" id="EOR94161.1"/>
    </source>
</evidence>
<dbReference type="InterPro" id="IPR008929">
    <property type="entry name" value="Chondroitin_lyas"/>
</dbReference>
<sequence length="220" mass="24553">MQERLLKILILIKNDFLTEPDWKDVIVDGCDKYLVLPSDYNTTNKSKLTNAVWIARNLVHNGGIKKDQAKLQEGINNMAIQLAIKSINTEGVQRDNSFLTHGLQLYNSGYGNELIKEVSYYMNLIRGLTLVSFTLAQIATLSDLILKGDQWMVQGKAYDFGVMGRNISRENNGSTSYLTGLLDTMKLINPAKSAQYQAMLNNVIDPTGTTPCVVGNIYIL</sequence>
<gene>
    <name evidence="3" type="ORF">ADIARSV_2656</name>
</gene>
<protein>
    <recommendedName>
        <fullName evidence="2">Polysaccharide lyase 8 N-terminal alpha-helical domain-containing protein</fullName>
    </recommendedName>
</protein>
<evidence type="ECO:0000313" key="4">
    <source>
        <dbReference type="Proteomes" id="UP000014174"/>
    </source>
</evidence>
<dbReference type="PANTHER" id="PTHR38481">
    <property type="entry name" value="HYALURONATE LYASE"/>
    <property type="match status" value="1"/>
</dbReference>
<dbReference type="Proteomes" id="UP000014174">
    <property type="component" value="Unassembled WGS sequence"/>
</dbReference>
<dbReference type="STRING" id="1150600.ADIARSV_2656"/>
<proteinExistence type="predicted"/>
<dbReference type="SUPFAM" id="SSF48230">
    <property type="entry name" value="Chondroitin AC/alginate lyase"/>
    <property type="match status" value="1"/>
</dbReference>
<dbReference type="GO" id="GO:0016829">
    <property type="term" value="F:lyase activity"/>
    <property type="evidence" value="ECO:0007669"/>
    <property type="project" value="InterPro"/>
</dbReference>
<dbReference type="Gene3D" id="1.50.10.100">
    <property type="entry name" value="Chondroitin AC/alginate lyase"/>
    <property type="match status" value="1"/>
</dbReference>
<feature type="active site" evidence="1">
    <location>
        <position position="110"/>
    </location>
</feature>
<dbReference type="PANTHER" id="PTHR38481:SF1">
    <property type="entry name" value="HYALURONATE LYASE"/>
    <property type="match status" value="1"/>
</dbReference>